<evidence type="ECO:0000313" key="1">
    <source>
        <dbReference type="EMBL" id="PZQ82658.1"/>
    </source>
</evidence>
<accession>A0A2W5QZ50</accession>
<dbReference type="AlphaFoldDB" id="A0A2W5QZ50"/>
<dbReference type="InterPro" id="IPR013783">
    <property type="entry name" value="Ig-like_fold"/>
</dbReference>
<reference evidence="1 2" key="1">
    <citation type="submission" date="2017-08" db="EMBL/GenBank/DDBJ databases">
        <title>Infants hospitalized years apart are colonized by the same room-sourced microbial strains.</title>
        <authorList>
            <person name="Brooks B."/>
            <person name="Olm M.R."/>
            <person name="Firek B.A."/>
            <person name="Baker R."/>
            <person name="Thomas B.C."/>
            <person name="Morowitz M.J."/>
            <person name="Banfield J.F."/>
        </authorList>
    </citation>
    <scope>NUCLEOTIDE SEQUENCE [LARGE SCALE GENOMIC DNA]</scope>
    <source>
        <strain evidence="1">S2_005_001_R2_27</strain>
    </source>
</reference>
<dbReference type="Proteomes" id="UP000248887">
    <property type="component" value="Unassembled WGS sequence"/>
</dbReference>
<gene>
    <name evidence="1" type="ORF">DI549_10780</name>
</gene>
<proteinExistence type="predicted"/>
<dbReference type="Gene3D" id="2.60.40.10">
    <property type="entry name" value="Immunoglobulins"/>
    <property type="match status" value="1"/>
</dbReference>
<protein>
    <recommendedName>
        <fullName evidence="3">Bacterial Ig-like domain-containing protein</fullName>
    </recommendedName>
</protein>
<evidence type="ECO:0008006" key="3">
    <source>
        <dbReference type="Google" id="ProtNLM"/>
    </source>
</evidence>
<dbReference type="EMBL" id="QFQD01000030">
    <property type="protein sequence ID" value="PZQ82658.1"/>
    <property type="molecule type" value="Genomic_DNA"/>
</dbReference>
<comment type="caution">
    <text evidence="1">The sequence shown here is derived from an EMBL/GenBank/DDBJ whole genome shotgun (WGS) entry which is preliminary data.</text>
</comment>
<organism evidence="1 2">
    <name type="scientific">Ancylobacter novellus</name>
    <name type="common">Thiobacillus novellus</name>
    <dbReference type="NCBI Taxonomy" id="921"/>
    <lineage>
        <taxon>Bacteria</taxon>
        <taxon>Pseudomonadati</taxon>
        <taxon>Pseudomonadota</taxon>
        <taxon>Alphaproteobacteria</taxon>
        <taxon>Hyphomicrobiales</taxon>
        <taxon>Xanthobacteraceae</taxon>
        <taxon>Ancylobacter</taxon>
    </lineage>
</organism>
<name>A0A2W5QZ50_ANCNO</name>
<evidence type="ECO:0000313" key="2">
    <source>
        <dbReference type="Proteomes" id="UP000248887"/>
    </source>
</evidence>
<sequence>MNFADYPITLPFETLAGAWSLVPFREPAETQMAGGNVRLRFRQGDRLKTLTWACRLTPAQFEAFEAFVSDMLVRGTARFWMPVWLGASYQIRLVQLRGGGGGLSYRANQRGLKVEVSATLLVFPPEMTPALPSITAVDPSIAGTGTVGATVQLDIGGVSRSAVATSGAWSVEIPALDDGRHLVRARYVGGPWCAPVDLVTPAPAGG</sequence>